<feature type="transmembrane region" description="Helical" evidence="1">
    <location>
        <begin position="96"/>
        <end position="113"/>
    </location>
</feature>
<keyword evidence="3" id="KW-1185">Reference proteome</keyword>
<sequence>MARIDIWFLLLATLCLTTGVSLGIVMGIRHDFALAPVHAHTNLVGWASLALFGLTYRAWPGLREGWSARLHFVLSAPAAVLFPAGIYLAILHGEPLLAILASFLWLGGVLTFLGKLVRLARTATEEATEAAPAPALPMPAE</sequence>
<organism evidence="2 3">
    <name type="scientific">Caldovatus aquaticus</name>
    <dbReference type="NCBI Taxonomy" id="2865671"/>
    <lineage>
        <taxon>Bacteria</taxon>
        <taxon>Pseudomonadati</taxon>
        <taxon>Pseudomonadota</taxon>
        <taxon>Alphaproteobacteria</taxon>
        <taxon>Acetobacterales</taxon>
        <taxon>Roseomonadaceae</taxon>
        <taxon>Caldovatus</taxon>
    </lineage>
</organism>
<dbReference type="RefSeq" id="WP_220118453.1">
    <property type="nucleotide sequence ID" value="NZ_JAHZUY010000048.1"/>
</dbReference>
<evidence type="ECO:0000313" key="2">
    <source>
        <dbReference type="EMBL" id="MBW8270666.1"/>
    </source>
</evidence>
<keyword evidence="1" id="KW-0812">Transmembrane</keyword>
<evidence type="ECO:0000313" key="3">
    <source>
        <dbReference type="Proteomes" id="UP001519924"/>
    </source>
</evidence>
<evidence type="ECO:0000256" key="1">
    <source>
        <dbReference type="SAM" id="Phobius"/>
    </source>
</evidence>
<dbReference type="Gene3D" id="1.20.210.10">
    <property type="entry name" value="Cytochrome c oxidase-like, subunit I domain"/>
    <property type="match status" value="1"/>
</dbReference>
<dbReference type="InterPro" id="IPR036927">
    <property type="entry name" value="Cyt_c_oxase-like_su1_sf"/>
</dbReference>
<dbReference type="EMBL" id="JAHZUY010000048">
    <property type="protein sequence ID" value="MBW8270666.1"/>
    <property type="molecule type" value="Genomic_DNA"/>
</dbReference>
<gene>
    <name evidence="2" type="ORF">K1J50_14370</name>
</gene>
<name>A0ABS7F769_9PROT</name>
<dbReference type="Proteomes" id="UP001519924">
    <property type="component" value="Unassembled WGS sequence"/>
</dbReference>
<feature type="transmembrane region" description="Helical" evidence="1">
    <location>
        <begin position="71"/>
        <end position="90"/>
    </location>
</feature>
<comment type="caution">
    <text evidence="2">The sequence shown here is derived from an EMBL/GenBank/DDBJ whole genome shotgun (WGS) entry which is preliminary data.</text>
</comment>
<keyword evidence="1" id="KW-0472">Membrane</keyword>
<proteinExistence type="predicted"/>
<accession>A0ABS7F769</accession>
<feature type="transmembrane region" description="Helical" evidence="1">
    <location>
        <begin position="39"/>
        <end position="59"/>
    </location>
</feature>
<evidence type="ECO:0008006" key="4">
    <source>
        <dbReference type="Google" id="ProtNLM"/>
    </source>
</evidence>
<protein>
    <recommendedName>
        <fullName evidence="4">Cytochrome-c oxidase</fullName>
    </recommendedName>
</protein>
<dbReference type="SUPFAM" id="SSF81442">
    <property type="entry name" value="Cytochrome c oxidase subunit I-like"/>
    <property type="match status" value="1"/>
</dbReference>
<keyword evidence="1" id="KW-1133">Transmembrane helix</keyword>
<reference evidence="2 3" key="1">
    <citation type="submission" date="2021-08" db="EMBL/GenBank/DDBJ databases">
        <title>Caldovatus sediminis gen. nov., sp. nov., a moderately thermophilic bacterium isolated from a hot spring.</title>
        <authorList>
            <person name="Hu C.-J."/>
            <person name="Li W.-J."/>
            <person name="Xian W.-D."/>
        </authorList>
    </citation>
    <scope>NUCLEOTIDE SEQUENCE [LARGE SCALE GENOMIC DNA]</scope>
    <source>
        <strain evidence="2 3">SYSU G05006</strain>
    </source>
</reference>